<reference evidence="9" key="1">
    <citation type="submission" date="2025-08" db="UniProtKB">
        <authorList>
            <consortium name="RefSeq"/>
        </authorList>
    </citation>
    <scope>IDENTIFICATION</scope>
</reference>
<keyword evidence="4 8" id="KW-0732">Signal</keyword>
<evidence type="ECO:0000256" key="6">
    <source>
        <dbReference type="PIRSR" id="PIRSR615527-1"/>
    </source>
</evidence>
<organism evidence="9">
    <name type="scientific">Drosophila rhopaloa</name>
    <name type="common">Fruit fly</name>
    <dbReference type="NCBI Taxonomy" id="1041015"/>
    <lineage>
        <taxon>Eukaryota</taxon>
        <taxon>Metazoa</taxon>
        <taxon>Ecdysozoa</taxon>
        <taxon>Arthropoda</taxon>
        <taxon>Hexapoda</taxon>
        <taxon>Insecta</taxon>
        <taxon>Pterygota</taxon>
        <taxon>Neoptera</taxon>
        <taxon>Endopterygota</taxon>
        <taxon>Diptera</taxon>
        <taxon>Brachycera</taxon>
        <taxon>Muscomorpha</taxon>
        <taxon>Ephydroidea</taxon>
        <taxon>Drosophilidae</taxon>
        <taxon>Drosophila</taxon>
        <taxon>Sophophora</taxon>
    </lineage>
</organism>
<dbReference type="InterPro" id="IPR029062">
    <property type="entry name" value="Class_I_gatase-like"/>
</dbReference>
<sequence>MPKLFISLLISIGFLLTASAAISSPIIGILTQEVYTDGLISRHFDNKTSYIAASYVKYLEGAGARVVPVWIGRNRSYYEDLMYKINGVLLPGGATWFNQSNGYGDAGEHLVQLAMELNDQGIFMPVWGTCLGMELMVYKLADGSEHRINCQGKGIALPMEFKEDFNKSRLFASISDDIVANMVNMNVTYHWHQFCYTEKDFERDLLNETWRVLSLNHDWDGVEFISTMEHKKYPFYGVQFHPEKPMYEFTKTSIPHTAAAVISGQYFADFFVSEARKSNQSFANATEQARALIYNFKPEYTAILGSSYIQQYLFTNDEMEIPDIPEIPDDPDEGGNGNGYIPIIVDGGGGSSSILPLFSGLLLTLLILSNN</sequence>
<feature type="active site" evidence="7">
    <location>
        <position position="241"/>
    </location>
</feature>
<evidence type="ECO:0000256" key="5">
    <source>
        <dbReference type="ARBA" id="ARBA00022801"/>
    </source>
</evidence>
<dbReference type="InterPro" id="IPR011697">
    <property type="entry name" value="Peptidase_C26"/>
</dbReference>
<dbReference type="Gene3D" id="3.40.50.880">
    <property type="match status" value="1"/>
</dbReference>
<dbReference type="RefSeq" id="XP_016991011.1">
    <property type="nucleotide sequence ID" value="XM_017135522.1"/>
</dbReference>
<dbReference type="FunFam" id="3.40.50.880:FF:000024">
    <property type="entry name" value="Folate gamma-glutamyl hydrolase"/>
    <property type="match status" value="1"/>
</dbReference>
<dbReference type="AlphaFoldDB" id="A0A6P4G0Q0"/>
<dbReference type="PROSITE" id="PS51273">
    <property type="entry name" value="GATASE_TYPE_1"/>
    <property type="match status" value="1"/>
</dbReference>
<dbReference type="GO" id="GO:0046900">
    <property type="term" value="P:tetrahydrofolylpolyglutamate metabolic process"/>
    <property type="evidence" value="ECO:0007669"/>
    <property type="project" value="TreeGrafter"/>
</dbReference>
<comment type="similarity">
    <text evidence="2">Belongs to the peptidase C26 family.</text>
</comment>
<protein>
    <recommendedName>
        <fullName evidence="7">folate gamma-glutamyl hydrolase</fullName>
        <ecNumber evidence="7">3.4.19.9</ecNumber>
    </recommendedName>
</protein>
<dbReference type="PROSITE" id="PS51275">
    <property type="entry name" value="PEPTIDASE_C26_GGH"/>
    <property type="match status" value="1"/>
</dbReference>
<dbReference type="PANTHER" id="PTHR11315:SF0">
    <property type="entry name" value="FOLATE GAMMA-GLUTAMYL HYDROLASE"/>
    <property type="match status" value="1"/>
</dbReference>
<dbReference type="SUPFAM" id="SSF52317">
    <property type="entry name" value="Class I glutamine amidotransferase-like"/>
    <property type="match status" value="1"/>
</dbReference>
<feature type="active site" description="Proton donor" evidence="6">
    <location>
        <position position="241"/>
    </location>
</feature>
<comment type="catalytic activity">
    <reaction evidence="7">
        <text>(6S)-5,6,7,8-tetrahydrofolyl-(gamma-L-Glu)(n) + (n-1) H2O = (6S)-5,6,7,8-tetrahydrofolate + (n-1) L-glutamate</text>
        <dbReference type="Rhea" id="RHEA:56784"/>
        <dbReference type="Rhea" id="RHEA-COMP:14738"/>
        <dbReference type="ChEBI" id="CHEBI:15377"/>
        <dbReference type="ChEBI" id="CHEBI:29985"/>
        <dbReference type="ChEBI" id="CHEBI:57453"/>
        <dbReference type="ChEBI" id="CHEBI:141005"/>
        <dbReference type="EC" id="3.4.19.9"/>
    </reaction>
</comment>
<feature type="signal peptide" evidence="8">
    <location>
        <begin position="1"/>
        <end position="20"/>
    </location>
</feature>
<dbReference type="OrthoDB" id="64220at2759"/>
<name>A0A6P4G0Q0_DRORH</name>
<dbReference type="PANTHER" id="PTHR11315">
    <property type="entry name" value="PROTEASE FAMILY C26 GAMMA-GLUTAMYL HYDROLASE"/>
    <property type="match status" value="1"/>
</dbReference>
<keyword evidence="5 7" id="KW-0378">Hydrolase</keyword>
<evidence type="ECO:0000256" key="4">
    <source>
        <dbReference type="ARBA" id="ARBA00022729"/>
    </source>
</evidence>
<dbReference type="GO" id="GO:0005576">
    <property type="term" value="C:extracellular region"/>
    <property type="evidence" value="ECO:0007669"/>
    <property type="project" value="UniProtKB-SubCell"/>
</dbReference>
<evidence type="ECO:0000256" key="3">
    <source>
        <dbReference type="ARBA" id="ARBA00022525"/>
    </source>
</evidence>
<dbReference type="InterPro" id="IPR015527">
    <property type="entry name" value="Pept_C26_g-glut_hydrolase"/>
</dbReference>
<comment type="subcellular location">
    <subcellularLocation>
        <location evidence="1">Secreted</location>
        <location evidence="1">Extracellular space</location>
    </subcellularLocation>
</comment>
<accession>A0A6P4G0Q0</accession>
<evidence type="ECO:0000313" key="9">
    <source>
        <dbReference type="RefSeq" id="XP_016991011.1"/>
    </source>
</evidence>
<evidence type="ECO:0000256" key="8">
    <source>
        <dbReference type="SAM" id="SignalP"/>
    </source>
</evidence>
<dbReference type="GO" id="GO:0005773">
    <property type="term" value="C:vacuole"/>
    <property type="evidence" value="ECO:0007669"/>
    <property type="project" value="TreeGrafter"/>
</dbReference>
<evidence type="ECO:0000256" key="1">
    <source>
        <dbReference type="ARBA" id="ARBA00004239"/>
    </source>
</evidence>
<dbReference type="RefSeq" id="XP_016991011.2">
    <property type="nucleotide sequence ID" value="XM_017135522.2"/>
</dbReference>
<dbReference type="GO" id="GO:0034722">
    <property type="term" value="F:gamma-glutamyl-peptidase activity"/>
    <property type="evidence" value="ECO:0007669"/>
    <property type="project" value="UniProtKB-UniRule"/>
</dbReference>
<keyword evidence="3" id="KW-0964">Secreted</keyword>
<evidence type="ECO:0000256" key="7">
    <source>
        <dbReference type="PROSITE-ProRule" id="PRU00607"/>
    </source>
</evidence>
<feature type="chain" id="PRO_5027960497" description="folate gamma-glutamyl hydrolase" evidence="8">
    <location>
        <begin position="21"/>
        <end position="371"/>
    </location>
</feature>
<dbReference type="Pfam" id="PF07722">
    <property type="entry name" value="Peptidase_C26"/>
    <property type="match status" value="1"/>
</dbReference>
<evidence type="ECO:0000256" key="2">
    <source>
        <dbReference type="ARBA" id="ARBA00011083"/>
    </source>
</evidence>
<dbReference type="EC" id="3.4.19.9" evidence="7"/>
<proteinExistence type="inferred from homology"/>
<gene>
    <name evidence="9" type="primary">LOC108052963</name>
</gene>
<feature type="active site" description="Nucleophile" evidence="6 7">
    <location>
        <position position="130"/>
    </location>
</feature>